<accession>A0A2M8DCS4</accession>
<evidence type="ECO:0000313" key="2">
    <source>
        <dbReference type="EMBL" id="PJB88192.1"/>
    </source>
</evidence>
<evidence type="ECO:0000313" key="3">
    <source>
        <dbReference type="Proteomes" id="UP000229706"/>
    </source>
</evidence>
<gene>
    <name evidence="2" type="ORF">CO083_03035</name>
</gene>
<evidence type="ECO:0000256" key="1">
    <source>
        <dbReference type="SAM" id="Phobius"/>
    </source>
</evidence>
<keyword evidence="1" id="KW-0472">Membrane</keyword>
<feature type="transmembrane region" description="Helical" evidence="1">
    <location>
        <begin position="134"/>
        <end position="152"/>
    </location>
</feature>
<dbReference type="AlphaFoldDB" id="A0A2M8DCS4"/>
<feature type="transmembrane region" description="Helical" evidence="1">
    <location>
        <begin position="28"/>
        <end position="47"/>
    </location>
</feature>
<dbReference type="EMBL" id="PFTH01000116">
    <property type="protein sequence ID" value="PJB88192.1"/>
    <property type="molecule type" value="Genomic_DNA"/>
</dbReference>
<protein>
    <recommendedName>
        <fullName evidence="4">Metal-dependent hydrolase</fullName>
    </recommendedName>
</protein>
<organism evidence="2 3">
    <name type="scientific">Candidatus Roizmanbacteria bacterium CG_4_9_14_0_8_um_filter_34_12</name>
    <dbReference type="NCBI Taxonomy" id="1974840"/>
    <lineage>
        <taxon>Bacteria</taxon>
        <taxon>Candidatus Roizmaniibacteriota</taxon>
    </lineage>
</organism>
<evidence type="ECO:0008006" key="4">
    <source>
        <dbReference type="Google" id="ProtNLM"/>
    </source>
</evidence>
<sequence>MNIIAHGLWGAALAPKNTRNQKWFNQSIIFSVAPDFIWLIFLIPYLIITKNQIPTGWSDAPKWFFELYGLTHSIIIWLAVFIGSSFIFKKLQWPELFWLFHILLDIPGHTHFTTPFLFPISDFRYKGLFSWESPLLLLLSFLIPIVVLLLKYRVKLREKIKVL</sequence>
<feature type="transmembrane region" description="Helical" evidence="1">
    <location>
        <begin position="95"/>
        <end position="114"/>
    </location>
</feature>
<name>A0A2M8DCS4_9BACT</name>
<proteinExistence type="predicted"/>
<reference evidence="3" key="1">
    <citation type="submission" date="2017-09" db="EMBL/GenBank/DDBJ databases">
        <title>Depth-based differentiation of microbial function through sediment-hosted aquifers and enrichment of novel symbionts in the deep terrestrial subsurface.</title>
        <authorList>
            <person name="Probst A.J."/>
            <person name="Ladd B."/>
            <person name="Jarett J.K."/>
            <person name="Geller-Mcgrath D.E."/>
            <person name="Sieber C.M.K."/>
            <person name="Emerson J.B."/>
            <person name="Anantharaman K."/>
            <person name="Thomas B.C."/>
            <person name="Malmstrom R."/>
            <person name="Stieglmeier M."/>
            <person name="Klingl A."/>
            <person name="Woyke T."/>
            <person name="Ryan C.M."/>
            <person name="Banfield J.F."/>
        </authorList>
    </citation>
    <scope>NUCLEOTIDE SEQUENCE [LARGE SCALE GENOMIC DNA]</scope>
</reference>
<comment type="caution">
    <text evidence="2">The sequence shown here is derived from an EMBL/GenBank/DDBJ whole genome shotgun (WGS) entry which is preliminary data.</text>
</comment>
<feature type="transmembrane region" description="Helical" evidence="1">
    <location>
        <begin position="67"/>
        <end position="88"/>
    </location>
</feature>
<keyword evidence="1" id="KW-1133">Transmembrane helix</keyword>
<dbReference type="Proteomes" id="UP000229706">
    <property type="component" value="Unassembled WGS sequence"/>
</dbReference>
<keyword evidence="1" id="KW-0812">Transmembrane</keyword>